<dbReference type="InterPro" id="IPR036922">
    <property type="entry name" value="Rieske_2Fe-2S_sf"/>
</dbReference>
<evidence type="ECO:0000313" key="6">
    <source>
        <dbReference type="EMBL" id="MFC5729825.1"/>
    </source>
</evidence>
<evidence type="ECO:0000256" key="3">
    <source>
        <dbReference type="ARBA" id="ARBA00023004"/>
    </source>
</evidence>
<dbReference type="SUPFAM" id="SSF50022">
    <property type="entry name" value="ISP domain"/>
    <property type="match status" value="1"/>
</dbReference>
<dbReference type="RefSeq" id="WP_136433147.1">
    <property type="nucleotide sequence ID" value="NZ_JBHSNS010000006.1"/>
</dbReference>
<accession>A0ABW0ZMV4</accession>
<keyword evidence="7" id="KW-1185">Reference proteome</keyword>
<dbReference type="Pfam" id="PF00355">
    <property type="entry name" value="Rieske"/>
    <property type="match status" value="1"/>
</dbReference>
<dbReference type="PROSITE" id="PS51257">
    <property type="entry name" value="PROKAR_LIPOPROTEIN"/>
    <property type="match status" value="1"/>
</dbReference>
<dbReference type="Proteomes" id="UP001596072">
    <property type="component" value="Unassembled WGS sequence"/>
</dbReference>
<name>A0ABW0ZMV4_9ACTN</name>
<evidence type="ECO:0000256" key="2">
    <source>
        <dbReference type="ARBA" id="ARBA00022723"/>
    </source>
</evidence>
<comment type="caution">
    <text evidence="6">The sequence shown here is derived from an EMBL/GenBank/DDBJ whole genome shotgun (WGS) entry which is preliminary data.</text>
</comment>
<evidence type="ECO:0000313" key="7">
    <source>
        <dbReference type="Proteomes" id="UP001596072"/>
    </source>
</evidence>
<dbReference type="CDD" id="cd03467">
    <property type="entry name" value="Rieske"/>
    <property type="match status" value="1"/>
</dbReference>
<reference evidence="7" key="1">
    <citation type="journal article" date="2019" name="Int. J. Syst. Evol. Microbiol.">
        <title>The Global Catalogue of Microorganisms (GCM) 10K type strain sequencing project: providing services to taxonomists for standard genome sequencing and annotation.</title>
        <authorList>
            <consortium name="The Broad Institute Genomics Platform"/>
            <consortium name="The Broad Institute Genome Sequencing Center for Infectious Disease"/>
            <person name="Wu L."/>
            <person name="Ma J."/>
        </authorList>
    </citation>
    <scope>NUCLEOTIDE SEQUENCE [LARGE SCALE GENOMIC DNA]</scope>
    <source>
        <strain evidence="7">YIM 94188</strain>
    </source>
</reference>
<gene>
    <name evidence="6" type="ORF">ACFPQB_12935</name>
</gene>
<dbReference type="PROSITE" id="PS51296">
    <property type="entry name" value="RIESKE"/>
    <property type="match status" value="1"/>
</dbReference>
<organism evidence="6 7">
    <name type="scientific">Nocardioides vastitatis</name>
    <dbReference type="NCBI Taxonomy" id="2568655"/>
    <lineage>
        <taxon>Bacteria</taxon>
        <taxon>Bacillati</taxon>
        <taxon>Actinomycetota</taxon>
        <taxon>Actinomycetes</taxon>
        <taxon>Propionibacteriales</taxon>
        <taxon>Nocardioidaceae</taxon>
        <taxon>Nocardioides</taxon>
    </lineage>
</organism>
<dbReference type="Gene3D" id="2.102.10.10">
    <property type="entry name" value="Rieske [2Fe-2S] iron-sulphur domain"/>
    <property type="match status" value="1"/>
</dbReference>
<dbReference type="EMBL" id="JBHSNS010000006">
    <property type="protein sequence ID" value="MFC5729825.1"/>
    <property type="molecule type" value="Genomic_DNA"/>
</dbReference>
<sequence length="144" mass="14339">MSAARTGLGEVRASRRIVFSGLGAIGVAATLAGCAGSDGSSSQQSAVESGAELATTDEVPVGGGIVLTSEKIVITQPTEGEFKAFTAVCTHQQLVVTSVDGDVIKCDNHGSSYSATTGEVEGGPAPSALASVEIEVKDGKILSV</sequence>
<dbReference type="InterPro" id="IPR017941">
    <property type="entry name" value="Rieske_2Fe-2S"/>
</dbReference>
<evidence type="ECO:0000259" key="5">
    <source>
        <dbReference type="PROSITE" id="PS51296"/>
    </source>
</evidence>
<keyword evidence="1" id="KW-0001">2Fe-2S</keyword>
<evidence type="ECO:0000256" key="1">
    <source>
        <dbReference type="ARBA" id="ARBA00022714"/>
    </source>
</evidence>
<protein>
    <submittedName>
        <fullName evidence="6">Rieske (2Fe-2S) protein</fullName>
    </submittedName>
</protein>
<proteinExistence type="predicted"/>
<keyword evidence="2" id="KW-0479">Metal-binding</keyword>
<keyword evidence="4" id="KW-0411">Iron-sulfur</keyword>
<keyword evidence="3" id="KW-0408">Iron</keyword>
<feature type="domain" description="Rieske" evidence="5">
    <location>
        <begin position="50"/>
        <end position="143"/>
    </location>
</feature>
<evidence type="ECO:0000256" key="4">
    <source>
        <dbReference type="ARBA" id="ARBA00023014"/>
    </source>
</evidence>